<dbReference type="Pfam" id="PF07859">
    <property type="entry name" value="Abhydrolase_3"/>
    <property type="match status" value="3"/>
</dbReference>
<dbReference type="PANTHER" id="PTHR23024">
    <property type="entry name" value="ARYLACETAMIDE DEACETYLASE"/>
    <property type="match status" value="1"/>
</dbReference>
<dbReference type="SUPFAM" id="SSF53474">
    <property type="entry name" value="alpha/beta-Hydrolases"/>
    <property type="match status" value="2"/>
</dbReference>
<dbReference type="InParanoid" id="A0A2G5EKW0"/>
<proteinExistence type="predicted"/>
<accession>A0A2G5EKW0</accession>
<evidence type="ECO:0000256" key="1">
    <source>
        <dbReference type="PROSITE-ProRule" id="PRU10038"/>
    </source>
</evidence>
<feature type="domain" description="Alpha/beta hydrolase fold-3" evidence="2">
    <location>
        <begin position="75"/>
        <end position="195"/>
    </location>
</feature>
<sequence length="601" mass="66282">MESQKAEVAYEVLPYLRVYQDGHVERLSETEKVPPGFDPKTYVTSKNLLILPDRHVSARLYLPKITNINKKLPVLVYYHGGAFCLSSPSSPMYHNYLNSLVSKANVIAVSVNFRLPPEHRLPIAYEDSWAALQWVASHSKGQGSESWLAEYADFNKLFLAGDSSGANIAHNMAMLAGDPKTGLSVKILGIALVHPYFWGSKRIGSDTDDPRINPVGDGAPSLLCLGCTRVLVCVAGKDILKDRGWLYYDTLNKCGWNGVVEFLETEGEKHSFHLKKPTGQKANVLNERLISTGTSLPVAYEDSLAALKWVAYHSASIDPQTGVQSKDVSIQKETGLSARLYIPKIISNDQKLPLLIYFHGGGFFAESAFSPAYHSYLNSVVAEANVVVVSVEYRLAPEHPLPIAYHDSWEAIQWVASHSKGEGHEPWLKDYADFDRLFLAGDSAGANIVHNMALRAGEEELTNGVKILGSILVHPYFWGNEQIGSEGSDPVKNDMINKIWLIACPSSTGLDDPHINPVAKEAPSLSKLGCTRVLVFVAGKDMLRHRGVIYGETLQKSGWGGVVEIIETEGEDHVFHLLNPTCDKAKSFMNNLVSFMNHDNK</sequence>
<dbReference type="Proteomes" id="UP000230069">
    <property type="component" value="Unassembled WGS sequence"/>
</dbReference>
<dbReference type="Gene3D" id="3.40.50.1820">
    <property type="entry name" value="alpha/beta hydrolase"/>
    <property type="match status" value="2"/>
</dbReference>
<feature type="active site" evidence="1">
    <location>
        <position position="163"/>
    </location>
</feature>
<keyword evidence="4" id="KW-1185">Reference proteome</keyword>
<dbReference type="EMBL" id="KZ305024">
    <property type="protein sequence ID" value="PIA56394.1"/>
    <property type="molecule type" value="Genomic_DNA"/>
</dbReference>
<evidence type="ECO:0000313" key="4">
    <source>
        <dbReference type="Proteomes" id="UP000230069"/>
    </source>
</evidence>
<feature type="active site" evidence="1">
    <location>
        <position position="443"/>
    </location>
</feature>
<dbReference type="InterPro" id="IPR013094">
    <property type="entry name" value="AB_hydrolase_3"/>
</dbReference>
<reference evidence="3 4" key="1">
    <citation type="submission" date="2017-09" db="EMBL/GenBank/DDBJ databases">
        <title>WGS assembly of Aquilegia coerulea Goldsmith.</title>
        <authorList>
            <person name="Hodges S."/>
            <person name="Kramer E."/>
            <person name="Nordborg M."/>
            <person name="Tomkins J."/>
            <person name="Borevitz J."/>
            <person name="Derieg N."/>
            <person name="Yan J."/>
            <person name="Mihaltcheva S."/>
            <person name="Hayes R.D."/>
            <person name="Rokhsar D."/>
        </authorList>
    </citation>
    <scope>NUCLEOTIDE SEQUENCE [LARGE SCALE GENOMIC DNA]</scope>
    <source>
        <strain evidence="4">cv. Goldsmith</strain>
    </source>
</reference>
<evidence type="ECO:0000313" key="3">
    <source>
        <dbReference type="EMBL" id="PIA56394.1"/>
    </source>
</evidence>
<organism evidence="3 4">
    <name type="scientific">Aquilegia coerulea</name>
    <name type="common">Rocky mountain columbine</name>
    <dbReference type="NCBI Taxonomy" id="218851"/>
    <lineage>
        <taxon>Eukaryota</taxon>
        <taxon>Viridiplantae</taxon>
        <taxon>Streptophyta</taxon>
        <taxon>Embryophyta</taxon>
        <taxon>Tracheophyta</taxon>
        <taxon>Spermatophyta</taxon>
        <taxon>Magnoliopsida</taxon>
        <taxon>Ranunculales</taxon>
        <taxon>Ranunculaceae</taxon>
        <taxon>Thalictroideae</taxon>
        <taxon>Aquilegia</taxon>
    </lineage>
</organism>
<feature type="domain" description="Alpha/beta hydrolase fold-3" evidence="2">
    <location>
        <begin position="204"/>
        <end position="273"/>
    </location>
</feature>
<dbReference type="PROSITE" id="PS01174">
    <property type="entry name" value="LIPASE_GDXG_SER"/>
    <property type="match status" value="2"/>
</dbReference>
<name>A0A2G5EKW0_AQUCA</name>
<dbReference type="InterPro" id="IPR050466">
    <property type="entry name" value="Carboxylest/Gibb_receptor"/>
</dbReference>
<dbReference type="InterPro" id="IPR033140">
    <property type="entry name" value="Lipase_GDXG_put_SER_AS"/>
</dbReference>
<dbReference type="OrthoDB" id="408631at2759"/>
<gene>
    <name evidence="3" type="ORF">AQUCO_00700606v1</name>
</gene>
<dbReference type="GO" id="GO:0016787">
    <property type="term" value="F:hydrolase activity"/>
    <property type="evidence" value="ECO:0007669"/>
    <property type="project" value="InterPro"/>
</dbReference>
<dbReference type="InterPro" id="IPR029058">
    <property type="entry name" value="AB_hydrolase_fold"/>
</dbReference>
<protein>
    <recommendedName>
        <fullName evidence="2">Alpha/beta hydrolase fold-3 domain-containing protein</fullName>
    </recommendedName>
</protein>
<dbReference type="STRING" id="218851.A0A2G5EKW0"/>
<dbReference type="AlphaFoldDB" id="A0A2G5EKW0"/>
<dbReference type="PANTHER" id="PTHR23024:SF577">
    <property type="entry name" value="CARBOXYLESTERASE 2-RELATED"/>
    <property type="match status" value="1"/>
</dbReference>
<evidence type="ECO:0000259" key="2">
    <source>
        <dbReference type="Pfam" id="PF07859"/>
    </source>
</evidence>
<feature type="domain" description="Alpha/beta hydrolase fold-3" evidence="2">
    <location>
        <begin position="355"/>
        <end position="576"/>
    </location>
</feature>